<evidence type="ECO:0000313" key="3">
    <source>
        <dbReference type="Proteomes" id="UP000037020"/>
    </source>
</evidence>
<dbReference type="EMBL" id="LGUT01000770">
    <property type="protein sequence ID" value="KOG90360.1"/>
    <property type="molecule type" value="Genomic_DNA"/>
</dbReference>
<feature type="compositionally biased region" description="Low complexity" evidence="1">
    <location>
        <begin position="411"/>
        <end position="455"/>
    </location>
</feature>
<evidence type="ECO:0008006" key="4">
    <source>
        <dbReference type="Google" id="ProtNLM"/>
    </source>
</evidence>
<comment type="caution">
    <text evidence="2">The sequence shown here is derived from an EMBL/GenBank/DDBJ whole genome shotgun (WGS) entry which is preliminary data.</text>
</comment>
<dbReference type="Proteomes" id="UP000037020">
    <property type="component" value="Unassembled WGS sequence"/>
</dbReference>
<proteinExistence type="predicted"/>
<evidence type="ECO:0000313" key="2">
    <source>
        <dbReference type="EMBL" id="KOG90360.1"/>
    </source>
</evidence>
<keyword evidence="3" id="KW-1185">Reference proteome</keyword>
<sequence>MTKPNESTRRPAAPTEQQITLRSAAELADALPYLVGFHPDDSVVMAALHGDRGRLGGRLRLGIPSTRDEWPDVCDQLAETLVTNCEKRGSRPDGIVLFFCQDPAPGETGRAVMERLRPLAQRLRIACGGFDVPVYEALCISDGRFWSYCCPDSRCCPPEGVPMALPGTSAMAATATYVGMRVRGTLKEMEARLTPMTGKSVTEQVRALDTAASRLVPRVLDSGGCAAVREETLSVLRLVLRRFRDTPPLAHPMKSDARDDTLISHEEAATIIIGLQDRTTRDQAAEWMEGPDGQAALRVWRTVARRCVDSYAEYGAAPLALAGWVAWSLGEGPEARVAFSRALRLDPDYLFAHLLFQACNDGLDPETLRDCLRRERADRAMHTAVHAELERAATSDEAAANGRRRRPRPKSGPASTTPTAAARTTAPRTTRPARTTAAGRAAGAARTAGSRATTRPPGPTGPGKTAGVTRKPRVQSKEGQRGTRSPQ</sequence>
<feature type="region of interest" description="Disordered" evidence="1">
    <location>
        <begin position="386"/>
        <end position="487"/>
    </location>
</feature>
<dbReference type="InterPro" id="IPR025447">
    <property type="entry name" value="DUF4192"/>
</dbReference>
<dbReference type="RefSeq" id="WP_030884433.1">
    <property type="nucleotide sequence ID" value="NZ_JBIRHZ010000004.1"/>
</dbReference>
<protein>
    <recommendedName>
        <fullName evidence="4">DUF4192 domain-containing protein</fullName>
    </recommendedName>
</protein>
<organism evidence="2 3">
    <name type="scientific">Streptomyces varsoviensis</name>
    <dbReference type="NCBI Taxonomy" id="67373"/>
    <lineage>
        <taxon>Bacteria</taxon>
        <taxon>Bacillati</taxon>
        <taxon>Actinomycetota</taxon>
        <taxon>Actinomycetes</taxon>
        <taxon>Kitasatosporales</taxon>
        <taxon>Streptomycetaceae</taxon>
        <taxon>Streptomyces</taxon>
    </lineage>
</organism>
<reference evidence="2 3" key="1">
    <citation type="submission" date="2015-07" db="EMBL/GenBank/DDBJ databases">
        <authorList>
            <person name="Ju K.-S."/>
            <person name="Doroghazi J.R."/>
            <person name="Metcalf W.W."/>
        </authorList>
    </citation>
    <scope>NUCLEOTIDE SEQUENCE [LARGE SCALE GENOMIC DNA]</scope>
    <source>
        <strain evidence="2 3">NRRL B-3589</strain>
    </source>
</reference>
<evidence type="ECO:0000256" key="1">
    <source>
        <dbReference type="SAM" id="MobiDB-lite"/>
    </source>
</evidence>
<accession>A0ABR5JAC1</accession>
<name>A0ABR5JAC1_9ACTN</name>
<gene>
    <name evidence="2" type="ORF">ADK38_09215</name>
</gene>
<dbReference type="Pfam" id="PF13830">
    <property type="entry name" value="DUF4192"/>
    <property type="match status" value="1"/>
</dbReference>